<sequence length="97" mass="10056">MKGTLMNKLLTAIALISACTAPAWAGVQTVTLAVPGMTCPVCPITVNNALHTVPGVEKVDINFGKKIAQVTFDDAKTNVKALIKATTDAGYPSVVSQ</sequence>
<evidence type="ECO:0000259" key="6">
    <source>
        <dbReference type="PROSITE" id="PS50846"/>
    </source>
</evidence>
<dbReference type="GO" id="GO:0030313">
    <property type="term" value="C:cell envelope"/>
    <property type="evidence" value="ECO:0007669"/>
    <property type="project" value="UniProtKB-SubCell"/>
</dbReference>
<name>A0A238D7R4_THIDL</name>
<keyword evidence="8" id="KW-1185">Reference proteome</keyword>
<dbReference type="Proteomes" id="UP000214566">
    <property type="component" value="Unassembled WGS sequence"/>
</dbReference>
<dbReference type="PROSITE" id="PS51257">
    <property type="entry name" value="PROKAR_LIPOPROTEIN"/>
    <property type="match status" value="1"/>
</dbReference>
<dbReference type="PRINTS" id="PR00946">
    <property type="entry name" value="HGSCAVENGER"/>
</dbReference>
<dbReference type="InterPro" id="IPR001802">
    <property type="entry name" value="MerP/CopZ"/>
</dbReference>
<comment type="subcellular location">
    <subcellularLocation>
        <location evidence="1">Cell envelope</location>
    </subcellularLocation>
    <subcellularLocation>
        <location evidence="4">Periplasm</location>
    </subcellularLocation>
</comment>
<keyword evidence="3 4" id="KW-0476">Mercury</keyword>
<dbReference type="InterPro" id="IPR006121">
    <property type="entry name" value="HMA_dom"/>
</dbReference>
<feature type="chain" id="PRO_5011268040" description="Periplasmic mercury ion-binding protein" evidence="5">
    <location>
        <begin position="26"/>
        <end position="97"/>
    </location>
</feature>
<dbReference type="EMBL" id="FLMQ01000056">
    <property type="protein sequence ID" value="SBP89174.1"/>
    <property type="molecule type" value="Genomic_DNA"/>
</dbReference>
<organism evidence="7 8">
    <name type="scientific">Thiomonas delicata</name>
    <name type="common">Thiomonas cuprina</name>
    <dbReference type="NCBI Taxonomy" id="364030"/>
    <lineage>
        <taxon>Bacteria</taxon>
        <taxon>Pseudomonadati</taxon>
        <taxon>Pseudomonadota</taxon>
        <taxon>Betaproteobacteria</taxon>
        <taxon>Burkholderiales</taxon>
        <taxon>Thiomonas</taxon>
    </lineage>
</organism>
<feature type="signal peptide" evidence="5">
    <location>
        <begin position="1"/>
        <end position="25"/>
    </location>
</feature>
<reference evidence="7 8" key="1">
    <citation type="submission" date="2016-06" db="EMBL/GenBank/DDBJ databases">
        <authorList>
            <person name="Kjaerup R.B."/>
            <person name="Dalgaard T.S."/>
            <person name="Juul-Madsen H.R."/>
        </authorList>
    </citation>
    <scope>NUCLEOTIDE SEQUENCE [LARGE SCALE GENOMIC DNA]</scope>
    <source>
        <strain evidence="7 8">DSM 16361</strain>
    </source>
</reference>
<dbReference type="InterPro" id="IPR011795">
    <property type="entry name" value="MerP"/>
</dbReference>
<evidence type="ECO:0000256" key="4">
    <source>
        <dbReference type="RuleBase" id="RU361212"/>
    </source>
</evidence>
<dbReference type="CDD" id="cd00371">
    <property type="entry name" value="HMA"/>
    <property type="match status" value="1"/>
</dbReference>
<dbReference type="NCBIfam" id="TIGR02052">
    <property type="entry name" value="MerP"/>
    <property type="match status" value="1"/>
</dbReference>
<dbReference type="AlphaFoldDB" id="A0A238D7R4"/>
<evidence type="ECO:0000313" key="7">
    <source>
        <dbReference type="EMBL" id="SBP89174.1"/>
    </source>
</evidence>
<gene>
    <name evidence="4 7" type="primary">merP</name>
    <name evidence="7" type="ORF">THIARS_70794</name>
</gene>
<evidence type="ECO:0000256" key="1">
    <source>
        <dbReference type="ARBA" id="ARBA00004196"/>
    </source>
</evidence>
<keyword evidence="2 4" id="KW-0475">Mercuric resistance</keyword>
<dbReference type="InterPro" id="IPR036163">
    <property type="entry name" value="HMA_dom_sf"/>
</dbReference>
<keyword evidence="5" id="KW-0732">Signal</keyword>
<evidence type="ECO:0000256" key="5">
    <source>
        <dbReference type="SAM" id="SignalP"/>
    </source>
</evidence>
<proteinExistence type="predicted"/>
<feature type="domain" description="HMA" evidence="6">
    <location>
        <begin position="28"/>
        <end position="94"/>
    </location>
</feature>
<keyword evidence="4" id="KW-0479">Metal-binding</keyword>
<dbReference type="Pfam" id="PF00403">
    <property type="entry name" value="HMA"/>
    <property type="match status" value="1"/>
</dbReference>
<dbReference type="SUPFAM" id="SSF55008">
    <property type="entry name" value="HMA, heavy metal-associated domain"/>
    <property type="match status" value="1"/>
</dbReference>
<dbReference type="GO" id="GO:0015097">
    <property type="term" value="F:mercury ion transmembrane transporter activity"/>
    <property type="evidence" value="ECO:0007669"/>
    <property type="project" value="UniProtKB-UniRule"/>
</dbReference>
<dbReference type="GO" id="GO:0042597">
    <property type="term" value="C:periplasmic space"/>
    <property type="evidence" value="ECO:0007669"/>
    <property type="project" value="UniProtKB-SubCell"/>
</dbReference>
<protein>
    <recommendedName>
        <fullName evidence="4">Periplasmic mercury ion-binding protein</fullName>
    </recommendedName>
</protein>
<dbReference type="GO" id="GO:0045340">
    <property type="term" value="F:mercury ion binding"/>
    <property type="evidence" value="ECO:0007669"/>
    <property type="project" value="UniProtKB-UniRule"/>
</dbReference>
<accession>A0A238D7R4</accession>
<evidence type="ECO:0000256" key="3">
    <source>
        <dbReference type="ARBA" id="ARBA00022914"/>
    </source>
</evidence>
<evidence type="ECO:0000313" key="8">
    <source>
        <dbReference type="Proteomes" id="UP000214566"/>
    </source>
</evidence>
<keyword evidence="4" id="KW-0574">Periplasm</keyword>
<comment type="function">
    <text evidence="4">Involved in mercury resistance. Acts as a mercury scavenger that specifically binds to a mercuric ion in the periplasm and probably passes it to the cytoplasmic mercuric reductase MerA via the mercuric transport protein MerT.</text>
</comment>
<evidence type="ECO:0000256" key="2">
    <source>
        <dbReference type="ARBA" id="ARBA00022466"/>
    </source>
</evidence>
<dbReference type="PROSITE" id="PS50846">
    <property type="entry name" value="HMA_2"/>
    <property type="match status" value="1"/>
</dbReference>
<dbReference type="Gene3D" id="3.30.70.100">
    <property type="match status" value="1"/>
</dbReference>